<feature type="transmembrane region" description="Helical" evidence="1">
    <location>
        <begin position="145"/>
        <end position="167"/>
    </location>
</feature>
<protein>
    <recommendedName>
        <fullName evidence="4">DUF4386 domain-containing protein</fullName>
    </recommendedName>
</protein>
<sequence>MNVKSTIDVSSEAIDRRERHSGPHLGAVATVYVVLFLAGLSFVTAFATNPSFPSPNASATSIVTYFQTYPEQVRISAFLSIGSLLVLGVFAASMASRFRFLGARSAWVDIMLFAGLITAFDQNLSHLCEWALTWPGITQSSPTTLVIYYLLYGSGGPGFAVPMGLFVGSISLIGARMKLLPAWIVWSGFVIALLGELSWLNLLFPTLGRLPLTIPLTRFPSFAWVIVVGFILPKTRAVSRT</sequence>
<evidence type="ECO:0000313" key="3">
    <source>
        <dbReference type="Proteomes" id="UP000654345"/>
    </source>
</evidence>
<evidence type="ECO:0000256" key="1">
    <source>
        <dbReference type="SAM" id="Phobius"/>
    </source>
</evidence>
<feature type="transmembrane region" description="Helical" evidence="1">
    <location>
        <begin position="106"/>
        <end position="125"/>
    </location>
</feature>
<comment type="caution">
    <text evidence="2">The sequence shown here is derived from an EMBL/GenBank/DDBJ whole genome shotgun (WGS) entry which is preliminary data.</text>
</comment>
<feature type="transmembrane region" description="Helical" evidence="1">
    <location>
        <begin position="212"/>
        <end position="232"/>
    </location>
</feature>
<dbReference type="EMBL" id="BNJG01000005">
    <property type="protein sequence ID" value="GHO60583.1"/>
    <property type="molecule type" value="Genomic_DNA"/>
</dbReference>
<organism evidence="2 3">
    <name type="scientific">Ktedonobacter robiniae</name>
    <dbReference type="NCBI Taxonomy" id="2778365"/>
    <lineage>
        <taxon>Bacteria</taxon>
        <taxon>Bacillati</taxon>
        <taxon>Chloroflexota</taxon>
        <taxon>Ktedonobacteria</taxon>
        <taxon>Ktedonobacterales</taxon>
        <taxon>Ktedonobacteraceae</taxon>
        <taxon>Ktedonobacter</taxon>
    </lineage>
</organism>
<accession>A0ABQ3V6K7</accession>
<gene>
    <name evidence="2" type="ORF">KSB_90580</name>
</gene>
<evidence type="ECO:0008006" key="4">
    <source>
        <dbReference type="Google" id="ProtNLM"/>
    </source>
</evidence>
<keyword evidence="3" id="KW-1185">Reference proteome</keyword>
<dbReference type="RefSeq" id="WP_201376661.1">
    <property type="nucleotide sequence ID" value="NZ_BNJG01000005.1"/>
</dbReference>
<keyword evidence="1" id="KW-0472">Membrane</keyword>
<feature type="transmembrane region" description="Helical" evidence="1">
    <location>
        <begin position="179"/>
        <end position="200"/>
    </location>
</feature>
<evidence type="ECO:0000313" key="2">
    <source>
        <dbReference type="EMBL" id="GHO60583.1"/>
    </source>
</evidence>
<keyword evidence="1" id="KW-0812">Transmembrane</keyword>
<reference evidence="2 3" key="1">
    <citation type="journal article" date="2021" name="Int. J. Syst. Evol. Microbiol.">
        <title>Reticulibacter mediterranei gen. nov., sp. nov., within the new family Reticulibacteraceae fam. nov., and Ktedonospora formicarum gen. nov., sp. nov., Ktedonobacter robiniae sp. nov., Dictyobacter formicarum sp. nov. and Dictyobacter arantiisoli sp. nov., belonging to the class Ktedonobacteria.</title>
        <authorList>
            <person name="Yabe S."/>
            <person name="Zheng Y."/>
            <person name="Wang C.M."/>
            <person name="Sakai Y."/>
            <person name="Abe K."/>
            <person name="Yokota A."/>
            <person name="Donadio S."/>
            <person name="Cavaletti L."/>
            <person name="Monciardini P."/>
        </authorList>
    </citation>
    <scope>NUCLEOTIDE SEQUENCE [LARGE SCALE GENOMIC DNA]</scope>
    <source>
        <strain evidence="2 3">SOSP1-30</strain>
    </source>
</reference>
<proteinExistence type="predicted"/>
<feature type="transmembrane region" description="Helical" evidence="1">
    <location>
        <begin position="25"/>
        <end position="47"/>
    </location>
</feature>
<keyword evidence="1" id="KW-1133">Transmembrane helix</keyword>
<dbReference type="Proteomes" id="UP000654345">
    <property type="component" value="Unassembled WGS sequence"/>
</dbReference>
<name>A0ABQ3V6K7_9CHLR</name>
<feature type="transmembrane region" description="Helical" evidence="1">
    <location>
        <begin position="75"/>
        <end position="94"/>
    </location>
</feature>